<comment type="caution">
    <text evidence="5">The sequence shown here is derived from an EMBL/GenBank/DDBJ whole genome shotgun (WGS) entry which is preliminary data.</text>
</comment>
<dbReference type="Gene3D" id="3.40.1350.10">
    <property type="match status" value="1"/>
</dbReference>
<keyword evidence="3" id="KW-0378">Hydrolase</keyword>
<feature type="domain" description="VRR-NUC" evidence="4">
    <location>
        <begin position="4"/>
        <end position="84"/>
    </location>
</feature>
<keyword evidence="2" id="KW-0540">Nuclease</keyword>
<evidence type="ECO:0000259" key="4">
    <source>
        <dbReference type="SMART" id="SM00990"/>
    </source>
</evidence>
<evidence type="ECO:0000313" key="5">
    <source>
        <dbReference type="EMBL" id="MDV5977103.1"/>
    </source>
</evidence>
<dbReference type="InterPro" id="IPR011856">
    <property type="entry name" value="tRNA_endonuc-like_dom_sf"/>
</dbReference>
<evidence type="ECO:0000256" key="1">
    <source>
        <dbReference type="ARBA" id="ARBA00001946"/>
    </source>
</evidence>
<reference evidence="5" key="1">
    <citation type="submission" date="2021-04" db="EMBL/GenBank/DDBJ databases">
        <title>Draft genomes of 20 S. canis strains.</title>
        <authorList>
            <person name="Pagnossin D."/>
            <person name="Weir W."/>
            <person name="Smith A."/>
            <person name="Ure R."/>
            <person name="Oravcova K."/>
        </authorList>
    </citation>
    <scope>NUCLEOTIDE SEQUENCE</scope>
    <source>
        <strain evidence="5">284</strain>
    </source>
</reference>
<dbReference type="RefSeq" id="WP_019116092.1">
    <property type="nucleotide sequence ID" value="NZ_JAGQEX010000011.1"/>
</dbReference>
<dbReference type="EMBL" id="JAGQEX010000011">
    <property type="protein sequence ID" value="MDV5977103.1"/>
    <property type="molecule type" value="Genomic_DNA"/>
</dbReference>
<proteinExistence type="predicted"/>
<dbReference type="InterPro" id="IPR014883">
    <property type="entry name" value="VRR_NUC"/>
</dbReference>
<gene>
    <name evidence="5" type="ORF">KB584_06450</name>
</gene>
<comment type="cofactor">
    <cofactor evidence="1">
        <name>Mg(2+)</name>
        <dbReference type="ChEBI" id="CHEBI:18420"/>
    </cofactor>
</comment>
<evidence type="ECO:0000256" key="3">
    <source>
        <dbReference type="ARBA" id="ARBA00022801"/>
    </source>
</evidence>
<dbReference type="GO" id="GO:0016788">
    <property type="term" value="F:hydrolase activity, acting on ester bonds"/>
    <property type="evidence" value="ECO:0007669"/>
    <property type="project" value="InterPro"/>
</dbReference>
<dbReference type="GO" id="GO:0004518">
    <property type="term" value="F:nuclease activity"/>
    <property type="evidence" value="ECO:0007669"/>
    <property type="project" value="UniProtKB-KW"/>
</dbReference>
<evidence type="ECO:0000256" key="2">
    <source>
        <dbReference type="ARBA" id="ARBA00022722"/>
    </source>
</evidence>
<dbReference type="GO" id="GO:0003676">
    <property type="term" value="F:nucleic acid binding"/>
    <property type="evidence" value="ECO:0007669"/>
    <property type="project" value="InterPro"/>
</dbReference>
<evidence type="ECO:0000313" key="6">
    <source>
        <dbReference type="Proteomes" id="UP001186118"/>
    </source>
</evidence>
<sequence>MSCLRESDIEKCLVRKIKEKGGFAIKFVSPSLSGIPDRLLLLPEGKFAFVELKAKGKKPRPLQLKRMADFRKLGFKCFVIDDKEQIGGVIDEILSS</sequence>
<organism evidence="5 6">
    <name type="scientific">Streptococcus canis</name>
    <dbReference type="NCBI Taxonomy" id="1329"/>
    <lineage>
        <taxon>Bacteria</taxon>
        <taxon>Bacillati</taxon>
        <taxon>Bacillota</taxon>
        <taxon>Bacilli</taxon>
        <taxon>Lactobacillales</taxon>
        <taxon>Streptococcaceae</taxon>
        <taxon>Streptococcus</taxon>
    </lineage>
</organism>
<dbReference type="SMART" id="SM00990">
    <property type="entry name" value="VRR_NUC"/>
    <property type="match status" value="1"/>
</dbReference>
<dbReference type="AlphaFoldDB" id="A0AAE4TRM0"/>
<name>A0AAE4TRM0_STRCB</name>
<dbReference type="Proteomes" id="UP001186118">
    <property type="component" value="Unassembled WGS sequence"/>
</dbReference>
<dbReference type="Pfam" id="PF08774">
    <property type="entry name" value="VRR_NUC"/>
    <property type="match status" value="1"/>
</dbReference>
<accession>A0AAE4TRM0</accession>
<protein>
    <submittedName>
        <fullName evidence="5">VRR-NUC domain-containing protein</fullName>
    </submittedName>
</protein>